<feature type="compositionally biased region" description="Basic and acidic residues" evidence="5">
    <location>
        <begin position="295"/>
        <end position="304"/>
    </location>
</feature>
<dbReference type="CDD" id="cd00065">
    <property type="entry name" value="FYVE_like_SF"/>
    <property type="match status" value="1"/>
</dbReference>
<feature type="region of interest" description="Disordered" evidence="5">
    <location>
        <begin position="1"/>
        <end position="24"/>
    </location>
</feature>
<evidence type="ECO:0000313" key="8">
    <source>
        <dbReference type="Proteomes" id="UP000694044"/>
    </source>
</evidence>
<organism evidence="7 8">
    <name type="scientific">Phytophthora pseudosyringae</name>
    <dbReference type="NCBI Taxonomy" id="221518"/>
    <lineage>
        <taxon>Eukaryota</taxon>
        <taxon>Sar</taxon>
        <taxon>Stramenopiles</taxon>
        <taxon>Oomycota</taxon>
        <taxon>Peronosporomycetes</taxon>
        <taxon>Peronosporales</taxon>
        <taxon>Peronosporaceae</taxon>
        <taxon>Phytophthora</taxon>
    </lineage>
</organism>
<feature type="compositionally biased region" description="Basic residues" evidence="5">
    <location>
        <begin position="220"/>
        <end position="229"/>
    </location>
</feature>
<feature type="compositionally biased region" description="Low complexity" evidence="5">
    <location>
        <begin position="585"/>
        <end position="610"/>
    </location>
</feature>
<evidence type="ECO:0000259" key="6">
    <source>
        <dbReference type="PROSITE" id="PS50178"/>
    </source>
</evidence>
<dbReference type="PANTHER" id="PTHR43102:SF2">
    <property type="entry name" value="GAF DOMAIN-CONTAINING PROTEIN"/>
    <property type="match status" value="1"/>
</dbReference>
<evidence type="ECO:0000256" key="5">
    <source>
        <dbReference type="SAM" id="MobiDB-lite"/>
    </source>
</evidence>
<proteinExistence type="predicted"/>
<keyword evidence="2 4" id="KW-0863">Zinc-finger</keyword>
<evidence type="ECO:0000256" key="4">
    <source>
        <dbReference type="PROSITE-ProRule" id="PRU00091"/>
    </source>
</evidence>
<feature type="compositionally biased region" description="Polar residues" evidence="5">
    <location>
        <begin position="249"/>
        <end position="258"/>
    </location>
</feature>
<feature type="compositionally biased region" description="Polar residues" evidence="5">
    <location>
        <begin position="1"/>
        <end position="23"/>
    </location>
</feature>
<dbReference type="AlphaFoldDB" id="A0A8T1WHR2"/>
<reference evidence="7" key="1">
    <citation type="submission" date="2021-02" db="EMBL/GenBank/DDBJ databases">
        <authorList>
            <person name="Palmer J.M."/>
        </authorList>
    </citation>
    <scope>NUCLEOTIDE SEQUENCE</scope>
    <source>
        <strain evidence="7">SCRP734</strain>
    </source>
</reference>
<evidence type="ECO:0000256" key="3">
    <source>
        <dbReference type="ARBA" id="ARBA00022833"/>
    </source>
</evidence>
<dbReference type="InterPro" id="IPR017455">
    <property type="entry name" value="Znf_FYVE-rel"/>
</dbReference>
<dbReference type="OrthoDB" id="5872154at2759"/>
<feature type="region of interest" description="Disordered" evidence="5">
    <location>
        <begin position="117"/>
        <end position="149"/>
    </location>
</feature>
<dbReference type="EMBL" id="JAGDFM010000014">
    <property type="protein sequence ID" value="KAG7392068.1"/>
    <property type="molecule type" value="Genomic_DNA"/>
</dbReference>
<comment type="caution">
    <text evidence="7">The sequence shown here is derived from an EMBL/GenBank/DDBJ whole genome shotgun (WGS) entry which is preliminary data.</text>
</comment>
<feature type="compositionally biased region" description="Low complexity" evidence="5">
    <location>
        <begin position="122"/>
        <end position="144"/>
    </location>
</feature>
<feature type="region of interest" description="Disordered" evidence="5">
    <location>
        <begin position="220"/>
        <end position="321"/>
    </location>
</feature>
<feature type="compositionally biased region" description="Low complexity" evidence="5">
    <location>
        <begin position="230"/>
        <end position="243"/>
    </location>
</feature>
<name>A0A8T1WHR2_9STRA</name>
<evidence type="ECO:0000313" key="7">
    <source>
        <dbReference type="EMBL" id="KAG7392068.1"/>
    </source>
</evidence>
<dbReference type="GO" id="GO:0008270">
    <property type="term" value="F:zinc ion binding"/>
    <property type="evidence" value="ECO:0007669"/>
    <property type="project" value="UniProtKB-KW"/>
</dbReference>
<keyword evidence="8" id="KW-1185">Reference proteome</keyword>
<feature type="compositionally biased region" description="Polar residues" evidence="5">
    <location>
        <begin position="309"/>
        <end position="320"/>
    </location>
</feature>
<dbReference type="PROSITE" id="PS50178">
    <property type="entry name" value="ZF_FYVE"/>
    <property type="match status" value="1"/>
</dbReference>
<protein>
    <recommendedName>
        <fullName evidence="6">FYVE-type domain-containing protein</fullName>
    </recommendedName>
</protein>
<dbReference type="Pfam" id="PF01363">
    <property type="entry name" value="FYVE"/>
    <property type="match status" value="1"/>
</dbReference>
<accession>A0A8T1WHR2</accession>
<feature type="domain" description="FYVE-type" evidence="6">
    <location>
        <begin position="485"/>
        <end position="545"/>
    </location>
</feature>
<evidence type="ECO:0000256" key="1">
    <source>
        <dbReference type="ARBA" id="ARBA00022723"/>
    </source>
</evidence>
<keyword evidence="1" id="KW-0479">Metal-binding</keyword>
<sequence length="635" mass="68188">MANRSTTRLLKPTSSTQSMSGALSLQPAPLTSAAFSRVVEEDLESQARASLSLFGFGSLDSVNWSPVSASAAAAAASTTENPGTGGAIKVRVMERVCPIGTNTFLWNTMNSLVNGGEGGDGPAASSADPAPANGSINNGVNGSGAWEGDTSDWDAASSAAGLGNVFASKVLQQYLVKCVALLPSSIEEVVDLLVRSDREDMELPMQHLVGVRTSSSAFVYRRKKKRVRRSNNNTGNGTSGNSSDDMSQRMASQTSTQDCDSESSYSDSDLELEDDLQPFTGFSREPTTGRAPRGTRGDSLESDRAGGNATATPRATSSGPYFSPSYMEDYRAAMATSTHQGNLSIKWVVGEKSSRMFASRTTYCLLDYECILVNDWDENADPSPMYVRTMQSCYSPHCQPWLDEVGSKPTDLQPTGFMVRQARDRDGYVEIQFVASILEKAQLPMASRRAKLRAMCAKLARLEEVLTSRRLSQSLLANAPHWVHNRERLGCRICDAKFGLSRRRHHCRLCGEICCSECCPKMDVALPDVGSTSVRVCIGCVQKRRKSFESVAPSSSASTMVTKLSPTKTAFPITPPPPGHPALRSASSSPSDYYLSSSSSYGSGASSFTTASSLGERKHSLASSVFQKMKSSSLS</sequence>
<gene>
    <name evidence="7" type="ORF">PHYPSEUDO_002292</name>
</gene>
<dbReference type="Proteomes" id="UP000694044">
    <property type="component" value="Unassembled WGS sequence"/>
</dbReference>
<dbReference type="SMART" id="SM00064">
    <property type="entry name" value="FYVE"/>
    <property type="match status" value="1"/>
</dbReference>
<keyword evidence="3" id="KW-0862">Zinc</keyword>
<dbReference type="PANTHER" id="PTHR43102">
    <property type="entry name" value="SLR1143 PROTEIN"/>
    <property type="match status" value="1"/>
</dbReference>
<feature type="region of interest" description="Disordered" evidence="5">
    <location>
        <begin position="567"/>
        <end position="610"/>
    </location>
</feature>
<evidence type="ECO:0000256" key="2">
    <source>
        <dbReference type="ARBA" id="ARBA00022771"/>
    </source>
</evidence>
<dbReference type="InterPro" id="IPR000306">
    <property type="entry name" value="Znf_FYVE"/>
</dbReference>